<evidence type="ECO:0000313" key="2">
    <source>
        <dbReference type="EMBL" id="WPF87535.1"/>
    </source>
</evidence>
<dbReference type="RefSeq" id="WP_320001072.1">
    <property type="nucleotide sequence ID" value="NZ_CP138348.1"/>
</dbReference>
<evidence type="ECO:0000259" key="1">
    <source>
        <dbReference type="Pfam" id="PF21781"/>
    </source>
</evidence>
<gene>
    <name evidence="2" type="ORF">SAY89_12040</name>
</gene>
<organism evidence="2">
    <name type="scientific">Cyanobacterium aponinum AL20115</name>
    <dbReference type="NCBI Taxonomy" id="3090662"/>
    <lineage>
        <taxon>Bacteria</taxon>
        <taxon>Bacillati</taxon>
        <taxon>Cyanobacteriota</taxon>
        <taxon>Cyanophyceae</taxon>
        <taxon>Oscillatoriophycideae</taxon>
        <taxon>Chroococcales</taxon>
        <taxon>Geminocystaceae</taxon>
        <taxon>Cyanobacterium</taxon>
    </lineage>
</organism>
<dbReference type="EMBL" id="CP138348">
    <property type="protein sequence ID" value="WPF87535.1"/>
    <property type="molecule type" value="Genomic_DNA"/>
</dbReference>
<dbReference type="AlphaFoldDB" id="A0AAF1C4T6"/>
<proteinExistence type="predicted"/>
<accession>A0AAF1C4T6</accession>
<feature type="domain" description="DUF6876" evidence="1">
    <location>
        <begin position="10"/>
        <end position="144"/>
    </location>
</feature>
<dbReference type="Pfam" id="PF21781">
    <property type="entry name" value="DUF6876"/>
    <property type="match status" value="1"/>
</dbReference>
<protein>
    <recommendedName>
        <fullName evidence="1">DUF6876 domain-containing protein</fullName>
    </recommendedName>
</protein>
<reference evidence="2" key="1">
    <citation type="submission" date="2023-11" db="EMBL/GenBank/DDBJ databases">
        <title>Genome sequence of Cyanobacterium aponinum BCRC AL20115.</title>
        <authorList>
            <person name="Chang H.-Y."/>
            <person name="Lin K.-M."/>
            <person name="Hsueh H.-T."/>
            <person name="Chu H.-A."/>
            <person name="Kuo C.-H."/>
        </authorList>
    </citation>
    <scope>NUCLEOTIDE SEQUENCE</scope>
    <source>
        <strain evidence="2">AL20115</strain>
    </source>
</reference>
<dbReference type="InterPro" id="IPR049241">
    <property type="entry name" value="DUF6876"/>
</dbReference>
<sequence>MTTKTPLPTIATNLKHFIGTSQYYKAFEFPNLYWTDGVQYYVTELNAYELLSIIDYYCGHIMNSHLSLLQEKSPELDNKQLSMLKGIQFWSMEQIDNKFSFSCKADSNYPQLFYHEFTIPLIPQKFFCQRYSQRKWVLMLNTEY</sequence>
<name>A0AAF1C4T6_9CHRO</name>